<dbReference type="GO" id="GO:0006081">
    <property type="term" value="P:aldehyde metabolic process"/>
    <property type="evidence" value="ECO:0007669"/>
    <property type="project" value="InterPro"/>
</dbReference>
<dbReference type="Gene3D" id="3.40.605.10">
    <property type="entry name" value="Aldehyde Dehydrogenase, Chain A, domain 1"/>
    <property type="match status" value="1"/>
</dbReference>
<gene>
    <name evidence="7" type="ORF">AtDm6_2561</name>
</gene>
<feature type="active site" evidence="5">
    <location>
        <position position="245"/>
    </location>
</feature>
<dbReference type="GeneID" id="89478746"/>
<keyword evidence="2 4" id="KW-0560">Oxidoreductase</keyword>
<evidence type="ECO:0000256" key="2">
    <source>
        <dbReference type="ARBA" id="ARBA00023002"/>
    </source>
</evidence>
<accession>A0A094YNG8</accession>
<keyword evidence="3" id="KW-0520">NAD</keyword>
<evidence type="ECO:0000259" key="6">
    <source>
        <dbReference type="Pfam" id="PF00171"/>
    </source>
</evidence>
<comment type="similarity">
    <text evidence="1 4">Belongs to the aldehyde dehydrogenase family.</text>
</comment>
<evidence type="ECO:0000256" key="5">
    <source>
        <dbReference type="PIRSR" id="PIRSR036492-1"/>
    </source>
</evidence>
<dbReference type="Gene3D" id="3.40.309.10">
    <property type="entry name" value="Aldehyde Dehydrogenase, Chain A, domain 2"/>
    <property type="match status" value="1"/>
</dbReference>
<dbReference type="GO" id="GO:0005737">
    <property type="term" value="C:cytoplasm"/>
    <property type="evidence" value="ECO:0007669"/>
    <property type="project" value="TreeGrafter"/>
</dbReference>
<proteinExistence type="inferred from homology"/>
<dbReference type="FunFam" id="3.40.605.10:FF:000004">
    <property type="entry name" value="Aldehyde dehydrogenase"/>
    <property type="match status" value="1"/>
</dbReference>
<evidence type="ECO:0000256" key="4">
    <source>
        <dbReference type="PIRNR" id="PIRNR036492"/>
    </source>
</evidence>
<dbReference type="InterPro" id="IPR016163">
    <property type="entry name" value="Ald_DH_C"/>
</dbReference>
<dbReference type="STRING" id="104102.AtDm6_2561"/>
<sequence length="459" mass="51180">MTNIKTLFDRQSAYFNSGKTRSLSWRLDQLARLERMLVENETAFHDALARDFKTSWFERAMEFHGVLGAIEHTRAELADWMEPEVAPLPKRMQENDFKGFIYREPYGVCLVIAPFNAPVVLTLEPVLAALSAGNTALIKPAESTVHMTALFERLISQYFEPESLVVVTGGRDVMTELLALPFNFIFFTGSTEVGKIVMRAAAENLTPVLLELGGQNPVVVDETANLEDAALKIVWGTMAFGGQWCVSPGYVYVHENVADQFVAECKKAITTLYGNNPKESADLSRLISSRDVDRLARMLEGAAVVSGGHFDRDERYFEPTLVYPAQWSAPIMQSEIFGPILPILPYTNFNEVMETIKQKPRSLAAYIFSKNEARIEKFMHGFSFGGGSVNQTMIHCFMAATFPFGGVGPSGLGRYYGKWGFDSLSHVKSVLVSPPDHRIEAVLPPYTKEKATELGSWLM</sequence>
<feature type="domain" description="Aldehyde dehydrogenase" evidence="6">
    <location>
        <begin position="14"/>
        <end position="430"/>
    </location>
</feature>
<dbReference type="GO" id="GO:0004029">
    <property type="term" value="F:aldehyde dehydrogenase (NAD+) activity"/>
    <property type="evidence" value="ECO:0007669"/>
    <property type="project" value="TreeGrafter"/>
</dbReference>
<dbReference type="PANTHER" id="PTHR43570">
    <property type="entry name" value="ALDEHYDE DEHYDROGENASE"/>
    <property type="match status" value="1"/>
</dbReference>
<keyword evidence="8" id="KW-1185">Reference proteome</keyword>
<dbReference type="InterPro" id="IPR016161">
    <property type="entry name" value="Ald_DH/histidinol_DH"/>
</dbReference>
<evidence type="ECO:0000256" key="3">
    <source>
        <dbReference type="ARBA" id="ARBA00023027"/>
    </source>
</evidence>
<dbReference type="FunFam" id="3.40.309.10:FF:000003">
    <property type="entry name" value="Aldehyde dehydrogenase"/>
    <property type="match status" value="1"/>
</dbReference>
<dbReference type="AlphaFoldDB" id="A0A094YNG8"/>
<dbReference type="PIRSF" id="PIRSF036492">
    <property type="entry name" value="ALDH"/>
    <property type="match status" value="1"/>
</dbReference>
<organism evidence="7 8">
    <name type="scientific">Acetobacter tropicalis</name>
    <dbReference type="NCBI Taxonomy" id="104102"/>
    <lineage>
        <taxon>Bacteria</taxon>
        <taxon>Pseudomonadati</taxon>
        <taxon>Pseudomonadota</taxon>
        <taxon>Alphaproteobacteria</taxon>
        <taxon>Acetobacterales</taxon>
        <taxon>Acetobacteraceae</taxon>
        <taxon>Acetobacter</taxon>
    </lineage>
</organism>
<dbReference type="InterPro" id="IPR012394">
    <property type="entry name" value="Aldehyde_DH_NAD(P)"/>
</dbReference>
<evidence type="ECO:0000313" key="7">
    <source>
        <dbReference type="EMBL" id="KGB22159.1"/>
    </source>
</evidence>
<dbReference type="PANTHER" id="PTHR43570:SF16">
    <property type="entry name" value="ALDEHYDE DEHYDROGENASE TYPE III, ISOFORM Q"/>
    <property type="match status" value="1"/>
</dbReference>
<reference evidence="7 8" key="1">
    <citation type="submission" date="2014-06" db="EMBL/GenBank/DDBJ databases">
        <title>Functional and comparative genomic analyses of the Drosophila gut microbiota identify candidate symbiosis factors.</title>
        <authorList>
            <person name="Newell P.D."/>
            <person name="Chaston J.M."/>
            <person name="Douglas A.E."/>
        </authorList>
    </citation>
    <scope>NUCLEOTIDE SEQUENCE [LARGE SCALE GENOMIC DNA]</scope>
    <source>
        <strain evidence="7 8">DmCS_006</strain>
    </source>
</reference>
<evidence type="ECO:0000256" key="1">
    <source>
        <dbReference type="ARBA" id="ARBA00009986"/>
    </source>
</evidence>
<dbReference type="InterPro" id="IPR016162">
    <property type="entry name" value="Ald_DH_N"/>
</dbReference>
<name>A0A094YNG8_9PROT</name>
<evidence type="ECO:0000313" key="8">
    <source>
        <dbReference type="Proteomes" id="UP000029448"/>
    </source>
</evidence>
<dbReference type="Proteomes" id="UP000029448">
    <property type="component" value="Unassembled WGS sequence"/>
</dbReference>
<dbReference type="InterPro" id="IPR015590">
    <property type="entry name" value="Aldehyde_DH_dom"/>
</dbReference>
<dbReference type="CDD" id="cd07087">
    <property type="entry name" value="ALDH_F3-13-14_CALDH-like"/>
    <property type="match status" value="1"/>
</dbReference>
<comment type="caution">
    <text evidence="7">The sequence shown here is derived from an EMBL/GenBank/DDBJ whole genome shotgun (WGS) entry which is preliminary data.</text>
</comment>
<dbReference type="SUPFAM" id="SSF53720">
    <property type="entry name" value="ALDH-like"/>
    <property type="match status" value="1"/>
</dbReference>
<feature type="active site" evidence="5">
    <location>
        <position position="211"/>
    </location>
</feature>
<dbReference type="EMBL" id="JOKM01000086">
    <property type="protein sequence ID" value="KGB22159.1"/>
    <property type="molecule type" value="Genomic_DNA"/>
</dbReference>
<dbReference type="Pfam" id="PF00171">
    <property type="entry name" value="Aldedh"/>
    <property type="match status" value="1"/>
</dbReference>
<protein>
    <recommendedName>
        <fullName evidence="4">Aldehyde dehydrogenase</fullName>
    </recommendedName>
</protein>
<dbReference type="PATRIC" id="fig|104102.7.peg.2530"/>
<dbReference type="RefSeq" id="WP_035352195.1">
    <property type="nucleotide sequence ID" value="NZ_JACAOJ010000040.1"/>
</dbReference>